<gene>
    <name evidence="2" type="ORF">H8B04_06510</name>
</gene>
<accession>A0ABR7YD29</accession>
<protein>
    <submittedName>
        <fullName evidence="2">IS1634 family transposase</fullName>
    </submittedName>
</protein>
<keyword evidence="3" id="KW-1185">Reference proteome</keyword>
<feature type="domain" description="Transposase IS4-like" evidence="1">
    <location>
        <begin position="175"/>
        <end position="437"/>
    </location>
</feature>
<proteinExistence type="predicted"/>
<reference evidence="2 3" key="1">
    <citation type="submission" date="2020-08" db="EMBL/GenBank/DDBJ databases">
        <title>Sphingobacterium sp. DN04309 isolated from aquaculture water.</title>
        <authorList>
            <person name="Zhang M."/>
        </authorList>
    </citation>
    <scope>NUCLEOTIDE SEQUENCE [LARGE SCALE GENOMIC DNA]</scope>
    <source>
        <strain evidence="2 3">DN04309</strain>
    </source>
</reference>
<name>A0ABR7YD29_9SPHI</name>
<dbReference type="NCBIfam" id="NF033559">
    <property type="entry name" value="transpos_IS1634"/>
    <property type="match status" value="1"/>
</dbReference>
<evidence type="ECO:0000259" key="1">
    <source>
        <dbReference type="Pfam" id="PF01609"/>
    </source>
</evidence>
<dbReference type="PANTHER" id="PTHR34614">
    <property type="match status" value="1"/>
</dbReference>
<dbReference type="InterPro" id="IPR002559">
    <property type="entry name" value="Transposase_11"/>
</dbReference>
<comment type="caution">
    <text evidence="2">The sequence shown here is derived from an EMBL/GenBank/DDBJ whole genome shotgun (WGS) entry which is preliminary data.</text>
</comment>
<dbReference type="Proteomes" id="UP000651271">
    <property type="component" value="Unassembled WGS sequence"/>
</dbReference>
<sequence length="496" mass="57876">MLKIRQIKYSKGSTSVQVYEIKNRKRVIVRHIGTARDSDELKKLITLAQDFIKKFSSQLFLYQDVNSNYIINVKQTEFLGIYYGFVYELIHKLFISIGFDKIQNPFLLDLVIIRMLEPASKLRSVSLIEEYFGVKYHRQRYYESAPLWLSLKSKVETIAVKFAQKHYLFDYNLVFYDVTTLYFETFESDDLRKNGFSKDSKSQQPQILIGLMVTKEGIPVAYDVFPGNTFEGHTFIPMIEKFISKYNVKSFTVVADAAMISHHNSNQLNLKGINFIVVARLRNLSTNLLEDINKSLVRKDGQSIRIKTENGDLICSYSSVSYRKDKYEMEKQIEKANYLIANPGKSKKLKFTKATGEKLELNQGLIDKTIKLLGVKGYYTNLKESQVSNQMIIERYRELYRVEQAFRITKSDLQTRPIFHYKEEPIKLHVLICFIALFSSKHIELKTETSIKSFMHECKKITDARLKNKITNEEIKMRATRTPEILNFLTKLNLLT</sequence>
<dbReference type="InterPro" id="IPR047654">
    <property type="entry name" value="IS1634_transpos"/>
</dbReference>
<dbReference type="RefSeq" id="WP_190301818.1">
    <property type="nucleotide sequence ID" value="NZ_JACOIJ010000009.1"/>
</dbReference>
<dbReference type="PANTHER" id="PTHR34614:SF2">
    <property type="entry name" value="TRANSPOSASE IS4-LIKE DOMAIN-CONTAINING PROTEIN"/>
    <property type="match status" value="1"/>
</dbReference>
<organism evidence="2 3">
    <name type="scientific">Sphingobacterium litopenaei</name>
    <dbReference type="NCBI Taxonomy" id="2763500"/>
    <lineage>
        <taxon>Bacteria</taxon>
        <taxon>Pseudomonadati</taxon>
        <taxon>Bacteroidota</taxon>
        <taxon>Sphingobacteriia</taxon>
        <taxon>Sphingobacteriales</taxon>
        <taxon>Sphingobacteriaceae</taxon>
        <taxon>Sphingobacterium</taxon>
    </lineage>
</organism>
<dbReference type="Pfam" id="PF01609">
    <property type="entry name" value="DDE_Tnp_1"/>
    <property type="match status" value="1"/>
</dbReference>
<evidence type="ECO:0000313" key="3">
    <source>
        <dbReference type="Proteomes" id="UP000651271"/>
    </source>
</evidence>
<dbReference type="EMBL" id="JACOIJ010000009">
    <property type="protein sequence ID" value="MBD1429219.1"/>
    <property type="molecule type" value="Genomic_DNA"/>
</dbReference>
<evidence type="ECO:0000313" key="2">
    <source>
        <dbReference type="EMBL" id="MBD1429219.1"/>
    </source>
</evidence>